<dbReference type="AlphaFoldDB" id="A0A834TNH7"/>
<feature type="region of interest" description="Disordered" evidence="1">
    <location>
        <begin position="1"/>
        <end position="39"/>
    </location>
</feature>
<evidence type="ECO:0000313" key="2">
    <source>
        <dbReference type="EMBL" id="KAF7825533.1"/>
    </source>
</evidence>
<dbReference type="Proteomes" id="UP000634136">
    <property type="component" value="Unassembled WGS sequence"/>
</dbReference>
<evidence type="ECO:0000256" key="1">
    <source>
        <dbReference type="SAM" id="MobiDB-lite"/>
    </source>
</evidence>
<gene>
    <name evidence="2" type="ORF">G2W53_016697</name>
</gene>
<dbReference type="EMBL" id="JAAIUW010000006">
    <property type="protein sequence ID" value="KAF7825533.1"/>
    <property type="molecule type" value="Genomic_DNA"/>
</dbReference>
<sequence length="39" mass="3954">MVEGLPCKRQAIGQGGDVVSKSPEREPGSRGATLDGGIT</sequence>
<accession>A0A834TNH7</accession>
<comment type="caution">
    <text evidence="2">The sequence shown here is derived from an EMBL/GenBank/DDBJ whole genome shotgun (WGS) entry which is preliminary data.</text>
</comment>
<keyword evidence="3" id="KW-1185">Reference proteome</keyword>
<proteinExistence type="predicted"/>
<organism evidence="2 3">
    <name type="scientific">Senna tora</name>
    <dbReference type="NCBI Taxonomy" id="362788"/>
    <lineage>
        <taxon>Eukaryota</taxon>
        <taxon>Viridiplantae</taxon>
        <taxon>Streptophyta</taxon>
        <taxon>Embryophyta</taxon>
        <taxon>Tracheophyta</taxon>
        <taxon>Spermatophyta</taxon>
        <taxon>Magnoliopsida</taxon>
        <taxon>eudicotyledons</taxon>
        <taxon>Gunneridae</taxon>
        <taxon>Pentapetalae</taxon>
        <taxon>rosids</taxon>
        <taxon>fabids</taxon>
        <taxon>Fabales</taxon>
        <taxon>Fabaceae</taxon>
        <taxon>Caesalpinioideae</taxon>
        <taxon>Cassia clade</taxon>
        <taxon>Senna</taxon>
    </lineage>
</organism>
<reference evidence="2" key="1">
    <citation type="submission" date="2020-09" db="EMBL/GenBank/DDBJ databases">
        <title>Genome-Enabled Discovery of Anthraquinone Biosynthesis in Senna tora.</title>
        <authorList>
            <person name="Kang S.-H."/>
            <person name="Pandey R.P."/>
            <person name="Lee C.-M."/>
            <person name="Sim J.-S."/>
            <person name="Jeong J.-T."/>
            <person name="Choi B.-S."/>
            <person name="Jung M."/>
            <person name="Ginzburg D."/>
            <person name="Zhao K."/>
            <person name="Won S.Y."/>
            <person name="Oh T.-J."/>
            <person name="Yu Y."/>
            <person name="Kim N.-H."/>
            <person name="Lee O.R."/>
            <person name="Lee T.-H."/>
            <person name="Bashyal P."/>
            <person name="Kim T.-S."/>
            <person name="Lee W.-H."/>
            <person name="Kawkins C."/>
            <person name="Kim C.-K."/>
            <person name="Kim J.S."/>
            <person name="Ahn B.O."/>
            <person name="Rhee S.Y."/>
            <person name="Sohng J.K."/>
        </authorList>
    </citation>
    <scope>NUCLEOTIDE SEQUENCE</scope>
    <source>
        <tissue evidence="2">Leaf</tissue>
    </source>
</reference>
<protein>
    <submittedName>
        <fullName evidence="2">Uncharacterized protein</fullName>
    </submittedName>
</protein>
<name>A0A834TNH7_9FABA</name>
<evidence type="ECO:0000313" key="3">
    <source>
        <dbReference type="Proteomes" id="UP000634136"/>
    </source>
</evidence>